<evidence type="ECO:0000313" key="3">
    <source>
        <dbReference type="Proteomes" id="UP000222916"/>
    </source>
</evidence>
<feature type="transmembrane region" description="Helical" evidence="1">
    <location>
        <begin position="6"/>
        <end position="25"/>
    </location>
</feature>
<evidence type="ECO:0000313" key="2">
    <source>
        <dbReference type="EMBL" id="ATP09803.1"/>
    </source>
</evidence>
<keyword evidence="1" id="KW-0472">Membrane</keyword>
<dbReference type="AlphaFoldDB" id="T0PIF1"/>
<dbReference type="EMBL" id="CP022426">
    <property type="protein sequence ID" value="ATP09803.1"/>
    <property type="molecule type" value="Genomic_DNA"/>
</dbReference>
<accession>T0PIF1</accession>
<name>T0PIF1_AERSA</name>
<protein>
    <submittedName>
        <fullName evidence="2">Uncharacterized protein</fullName>
    </submittedName>
</protein>
<reference evidence="3" key="1">
    <citation type="journal article" date="2018" name="BMC Genomics">
        <title>The complete and fully assembled genome sequence of Aeromonas salmonicida subsp. pectinolytica and its comparative analysis with other Aeromonas species: investigation of the mobilome in environmental and pathogenic strains.</title>
        <authorList>
            <person name="Pfeiffer F."/>
            <person name="Zamora-Lagos M.A."/>
            <person name="Blettinger M."/>
            <person name="Yeroslaviz A."/>
            <person name="Dahl A."/>
            <person name="Gruber S."/>
            <person name="Habermann B.H."/>
        </authorList>
    </citation>
    <scope>NUCLEOTIDE SEQUENCE [LARGE SCALE GENOMIC DNA]</scope>
    <source>
        <strain evidence="3">34mel</strain>
    </source>
</reference>
<dbReference type="Proteomes" id="UP000222916">
    <property type="component" value="Chromosome"/>
</dbReference>
<keyword evidence="1" id="KW-1133">Transmembrane helix</keyword>
<keyword evidence="1" id="KW-0812">Transmembrane</keyword>
<organism evidence="2 3">
    <name type="scientific">Aeromonas salmonicida subsp. pectinolytica 34mel</name>
    <dbReference type="NCBI Taxonomy" id="1324960"/>
    <lineage>
        <taxon>Bacteria</taxon>
        <taxon>Pseudomonadati</taxon>
        <taxon>Pseudomonadota</taxon>
        <taxon>Gammaproteobacteria</taxon>
        <taxon>Aeromonadales</taxon>
        <taxon>Aeromonadaceae</taxon>
        <taxon>Aeromonas</taxon>
    </lineage>
</organism>
<evidence type="ECO:0000256" key="1">
    <source>
        <dbReference type="SAM" id="Phobius"/>
    </source>
</evidence>
<sequence length="74" mass="8394">MPVDIIITSVVIIYILVVIAIANAAKNNRETDFFNCAVVGLIGSPIVQILYIFYQPNHKRDRQHSELIEALRNK</sequence>
<gene>
    <name evidence="2" type="ORF">Asalp_26630</name>
</gene>
<proteinExistence type="predicted"/>
<dbReference type="RefSeq" id="WP_021140028.1">
    <property type="nucleotide sequence ID" value="NZ_ARYZ02000042.1"/>
</dbReference>
<feature type="transmembrane region" description="Helical" evidence="1">
    <location>
        <begin position="32"/>
        <end position="54"/>
    </location>
</feature>